<keyword evidence="7" id="KW-0966">Cell projection</keyword>
<dbReference type="InterPro" id="IPR042187">
    <property type="entry name" value="Flagellin_C_sub2"/>
</dbReference>
<name>A0A848RJV6_9ACTO</name>
<keyword evidence="4" id="KW-0964">Secreted</keyword>
<evidence type="ECO:0000256" key="4">
    <source>
        <dbReference type="RuleBase" id="RU362073"/>
    </source>
</evidence>
<protein>
    <recommendedName>
        <fullName evidence="2 4">Flagellin</fullName>
    </recommendedName>
</protein>
<comment type="similarity">
    <text evidence="1 4">Belongs to the bacterial flagellin family.</text>
</comment>
<dbReference type="EMBL" id="JABCUV010000004">
    <property type="protein sequence ID" value="NMW93052.1"/>
    <property type="molecule type" value="Genomic_DNA"/>
</dbReference>
<dbReference type="SUPFAM" id="SSF64518">
    <property type="entry name" value="Phase 1 flagellin"/>
    <property type="match status" value="1"/>
</dbReference>
<comment type="caution">
    <text evidence="7">The sequence shown here is derived from an EMBL/GenBank/DDBJ whole genome shotgun (WGS) entry which is preliminary data.</text>
</comment>
<feature type="domain" description="Flagellin C-terminal" evidence="6">
    <location>
        <begin position="490"/>
        <end position="574"/>
    </location>
</feature>
<evidence type="ECO:0000313" key="8">
    <source>
        <dbReference type="Proteomes" id="UP000582487"/>
    </source>
</evidence>
<dbReference type="Pfam" id="PF00669">
    <property type="entry name" value="Flagellin_N"/>
    <property type="match status" value="1"/>
</dbReference>
<comment type="function">
    <text evidence="4">Flagellin is the subunit protein which polymerizes to form the filaments of bacterial flagella.</text>
</comment>
<dbReference type="GO" id="GO:0005198">
    <property type="term" value="F:structural molecule activity"/>
    <property type="evidence" value="ECO:0007669"/>
    <property type="project" value="UniProtKB-UniRule"/>
</dbReference>
<proteinExistence type="inferred from homology"/>
<keyword evidence="7" id="KW-0282">Flagellum</keyword>
<dbReference type="PANTHER" id="PTHR42792:SF2">
    <property type="entry name" value="FLAGELLIN"/>
    <property type="match status" value="1"/>
</dbReference>
<keyword evidence="3 4" id="KW-0975">Bacterial flagellum</keyword>
<dbReference type="PANTHER" id="PTHR42792">
    <property type="entry name" value="FLAGELLIN"/>
    <property type="match status" value="1"/>
</dbReference>
<dbReference type="Gene3D" id="3.30.70.2120">
    <property type="match status" value="1"/>
</dbReference>
<dbReference type="InterPro" id="IPR001029">
    <property type="entry name" value="Flagellin_N"/>
</dbReference>
<dbReference type="InterPro" id="IPR046358">
    <property type="entry name" value="Flagellin_C"/>
</dbReference>
<dbReference type="Pfam" id="PF00700">
    <property type="entry name" value="Flagellin_C"/>
    <property type="match status" value="1"/>
</dbReference>
<reference evidence="7 8" key="1">
    <citation type="submission" date="2020-04" db="EMBL/GenBank/DDBJ databases">
        <title>Antimicrobial susceptibility and clonality of vaginal-derived multi-drug resistant Mobiluncus isolates in China.</title>
        <authorList>
            <person name="Zhang X."/>
        </authorList>
    </citation>
    <scope>NUCLEOTIDE SEQUENCE [LARGE SCALE GENOMIC DNA]</scope>
    <source>
        <strain evidence="7 8">7</strain>
    </source>
</reference>
<dbReference type="PRINTS" id="PR00207">
    <property type="entry name" value="FLAGELLIN"/>
</dbReference>
<evidence type="ECO:0000256" key="3">
    <source>
        <dbReference type="ARBA" id="ARBA00023143"/>
    </source>
</evidence>
<sequence>MFPIGAPIGVIVRQEAWRRTSSQQVAGWLQSGGLKMSLSINQNIMAMNSYRNLSVTQGGLAKSLEKLSSGFRINRAADDAAGLAISEGLRSQVGGNRQAVRNAQDGISLVQTAEGALNEVHSILQRMRVLAVQGATDSNSPDARANINTELNQLRDELERIGKVTNFNGTTLLDGSASGSRALKFQVGANGDANNRITVDLKDADVTVISKFGKEANESKVASAKTGLLTRGKYILDLEGTGVEIDLSKAAGAEATEEEVKNALKKGLKDAGVEGFVADGSEVQTSADLSALIGTAGLDSAGKYSLTIDGVGTFDYDTKDKPEGGATLEAIKEGINGKLKDKGYALELDKDGKKFVLKATSDETKNKQVSFSMTTTAGGAGIGDAVKAFKGEIGKAHGTGFEFTIDKVTDGGKSGGGFTFKRADGKMIDVDLAHSLTKLGANPGTEDKKLELEAYGADGKKIDKRADYTVVNPFNSLTVKDHDSAQKLINVLDEKIRSVSTARSNLGAVQNRFEHTITNLNVAVENLAASESRVRDTDMAQEMMQFTRNQILSQAGTSMLAQANQVPQGVLSLLR</sequence>
<gene>
    <name evidence="7" type="ORF">HHJ74_04980</name>
</gene>
<dbReference type="Gene3D" id="1.20.1330.10">
    <property type="entry name" value="f41 fragment of flagellin, N-terminal domain"/>
    <property type="match status" value="2"/>
</dbReference>
<evidence type="ECO:0000256" key="1">
    <source>
        <dbReference type="ARBA" id="ARBA00005709"/>
    </source>
</evidence>
<evidence type="ECO:0000259" key="5">
    <source>
        <dbReference type="Pfam" id="PF00669"/>
    </source>
</evidence>
<evidence type="ECO:0000256" key="2">
    <source>
        <dbReference type="ARBA" id="ARBA00020110"/>
    </source>
</evidence>
<evidence type="ECO:0000259" key="6">
    <source>
        <dbReference type="Pfam" id="PF00700"/>
    </source>
</evidence>
<dbReference type="Proteomes" id="UP000582487">
    <property type="component" value="Unassembled WGS sequence"/>
</dbReference>
<comment type="subcellular location">
    <subcellularLocation>
        <location evidence="4">Secreted</location>
    </subcellularLocation>
    <subcellularLocation>
        <location evidence="4">Bacterial flagellum</location>
    </subcellularLocation>
</comment>
<dbReference type="Gene3D" id="6.10.10.10">
    <property type="entry name" value="Flagellar export chaperone, C-terminal domain"/>
    <property type="match status" value="1"/>
</dbReference>
<dbReference type="InterPro" id="IPR001492">
    <property type="entry name" value="Flagellin"/>
</dbReference>
<dbReference type="GO" id="GO:0009288">
    <property type="term" value="C:bacterial-type flagellum"/>
    <property type="evidence" value="ECO:0007669"/>
    <property type="project" value="UniProtKB-SubCell"/>
</dbReference>
<dbReference type="AlphaFoldDB" id="A0A848RJV6"/>
<dbReference type="GO" id="GO:0005576">
    <property type="term" value="C:extracellular region"/>
    <property type="evidence" value="ECO:0007669"/>
    <property type="project" value="UniProtKB-SubCell"/>
</dbReference>
<feature type="domain" description="Flagellin N-terminal" evidence="5">
    <location>
        <begin position="40"/>
        <end position="176"/>
    </location>
</feature>
<evidence type="ECO:0000313" key="7">
    <source>
        <dbReference type="EMBL" id="NMW93052.1"/>
    </source>
</evidence>
<organism evidence="7 8">
    <name type="scientific">Mobiluncus mulieris</name>
    <dbReference type="NCBI Taxonomy" id="2052"/>
    <lineage>
        <taxon>Bacteria</taxon>
        <taxon>Bacillati</taxon>
        <taxon>Actinomycetota</taxon>
        <taxon>Actinomycetes</taxon>
        <taxon>Actinomycetales</taxon>
        <taxon>Actinomycetaceae</taxon>
        <taxon>Mobiluncus</taxon>
    </lineage>
</organism>
<accession>A0A848RJV6</accession>
<keyword evidence="7" id="KW-0969">Cilium</keyword>